<name>A0A4Y5YES4_9GAMM</name>
<evidence type="ECO:0000256" key="2">
    <source>
        <dbReference type="ARBA" id="ARBA00009477"/>
    </source>
</evidence>
<organism evidence="10 11">
    <name type="scientific">Shewanella polaris</name>
    <dbReference type="NCBI Taxonomy" id="2588449"/>
    <lineage>
        <taxon>Bacteria</taxon>
        <taxon>Pseudomonadati</taxon>
        <taxon>Pseudomonadota</taxon>
        <taxon>Gammaproteobacteria</taxon>
        <taxon>Alteromonadales</taxon>
        <taxon>Shewanellaceae</taxon>
        <taxon>Shewanella</taxon>
    </lineage>
</organism>
<feature type="domain" description="Multidrug resistance protein MdtA-like alpha-helical hairpin" evidence="7">
    <location>
        <begin position="135"/>
        <end position="202"/>
    </location>
</feature>
<dbReference type="GO" id="GO:0016020">
    <property type="term" value="C:membrane"/>
    <property type="evidence" value="ECO:0007669"/>
    <property type="project" value="InterPro"/>
</dbReference>
<evidence type="ECO:0000313" key="11">
    <source>
        <dbReference type="Proteomes" id="UP000319809"/>
    </source>
</evidence>
<dbReference type="PANTHER" id="PTHR32347">
    <property type="entry name" value="EFFLUX SYSTEM COMPONENT YKNX-RELATED"/>
    <property type="match status" value="1"/>
</dbReference>
<keyword evidence="6" id="KW-0472">Membrane</keyword>
<dbReference type="InterPro" id="IPR006143">
    <property type="entry name" value="RND_pump_MFP"/>
</dbReference>
<feature type="coiled-coil region" evidence="4">
    <location>
        <begin position="121"/>
        <end position="148"/>
    </location>
</feature>
<dbReference type="PANTHER" id="PTHR32347:SF14">
    <property type="entry name" value="EFFLUX SYSTEM COMPONENT YKNX-RELATED"/>
    <property type="match status" value="1"/>
</dbReference>
<evidence type="ECO:0000256" key="4">
    <source>
        <dbReference type="SAM" id="Coils"/>
    </source>
</evidence>
<accession>A0A4Y5YES4</accession>
<dbReference type="EMBL" id="CP041036">
    <property type="protein sequence ID" value="QDE31098.1"/>
    <property type="molecule type" value="Genomic_DNA"/>
</dbReference>
<dbReference type="SUPFAM" id="SSF111369">
    <property type="entry name" value="HlyD-like secretion proteins"/>
    <property type="match status" value="1"/>
</dbReference>
<evidence type="ECO:0000259" key="8">
    <source>
        <dbReference type="Pfam" id="PF25917"/>
    </source>
</evidence>
<dbReference type="Gene3D" id="2.40.30.170">
    <property type="match status" value="1"/>
</dbReference>
<feature type="region of interest" description="Disordered" evidence="5">
    <location>
        <begin position="347"/>
        <end position="375"/>
    </location>
</feature>
<comment type="subcellular location">
    <subcellularLocation>
        <location evidence="1">Cell envelope</location>
    </subcellularLocation>
</comment>
<feature type="transmembrane region" description="Helical" evidence="6">
    <location>
        <begin position="35"/>
        <end position="53"/>
    </location>
</feature>
<comment type="similarity">
    <text evidence="2">Belongs to the membrane fusion protein (MFP) (TC 8.A.1) family.</text>
</comment>
<dbReference type="KEGG" id="spol:FH971_09030"/>
<evidence type="ECO:0000256" key="6">
    <source>
        <dbReference type="SAM" id="Phobius"/>
    </source>
</evidence>
<feature type="compositionally biased region" description="Polar residues" evidence="5">
    <location>
        <begin position="8"/>
        <end position="22"/>
    </location>
</feature>
<evidence type="ECO:0000256" key="1">
    <source>
        <dbReference type="ARBA" id="ARBA00004196"/>
    </source>
</evidence>
<proteinExistence type="inferred from homology"/>
<dbReference type="Gene3D" id="2.40.50.100">
    <property type="match status" value="1"/>
</dbReference>
<dbReference type="InterPro" id="IPR058624">
    <property type="entry name" value="MdtA-like_HH"/>
</dbReference>
<dbReference type="Pfam" id="PF25876">
    <property type="entry name" value="HH_MFP_RND"/>
    <property type="match status" value="1"/>
</dbReference>
<evidence type="ECO:0000256" key="5">
    <source>
        <dbReference type="SAM" id="MobiDB-lite"/>
    </source>
</evidence>
<sequence length="433" mass="47214">MAPERQKPITTQGNDIRQTLGLDQSNGKKKSVKKWFWGTGVIVVIAILVWQMWSSSQSQTLQYKTANVSRGSLSITVTATGTLQPVNQVEVGSEISGTIKTVLVDFNDYVKKGQILANMNTDQLQTKVNQAKAYLDSAKAQVKQVEATILETHKALIRYRELVNKGLYSIQELDISQASYDRAIANLTSAKALVAQSQAALDAELTTLAKATIHSPIDGIVLIRDVEPGQTMAASFQTPVMFTLAENLAQMELHVDVDEADVGQIMVGQEASFTVDAYADKNFPATITDIHFASQTIDGVVTYETVLSVDNSALLLRPGMTATADILVKKIQNTLLVPNAALRFKPSKEDTNTTNQGGFMKNIMPRPPSISKTQVDTNDIEKDQQQVWTLRDNQPVAINVSTGSTNGINTEITSGDIINEMPLIIDTVSNQSE</sequence>
<protein>
    <submittedName>
        <fullName evidence="10">Efflux RND transporter periplasmic adaptor subunit</fullName>
    </submittedName>
</protein>
<keyword evidence="6" id="KW-1133">Transmembrane helix</keyword>
<feature type="region of interest" description="Disordered" evidence="5">
    <location>
        <begin position="1"/>
        <end position="22"/>
    </location>
</feature>
<dbReference type="AlphaFoldDB" id="A0A4Y5YES4"/>
<gene>
    <name evidence="10" type="ORF">FH971_09030</name>
</gene>
<keyword evidence="3 4" id="KW-0175">Coiled coil</keyword>
<dbReference type="Proteomes" id="UP000319809">
    <property type="component" value="Chromosome"/>
</dbReference>
<reference evidence="10 11" key="1">
    <citation type="submission" date="2019-06" db="EMBL/GenBank/DDBJ databases">
        <title>The genome of Shewanella sp. SM1901.</title>
        <authorList>
            <person name="Cha Q."/>
        </authorList>
    </citation>
    <scope>NUCLEOTIDE SEQUENCE [LARGE SCALE GENOMIC DNA]</scope>
    <source>
        <strain evidence="10 11">SM1901</strain>
    </source>
</reference>
<feature type="domain" description="CusB-like beta-barrel" evidence="9">
    <location>
        <begin position="253"/>
        <end position="325"/>
    </location>
</feature>
<keyword evidence="11" id="KW-1185">Reference proteome</keyword>
<dbReference type="NCBIfam" id="TIGR01730">
    <property type="entry name" value="RND_mfp"/>
    <property type="match status" value="1"/>
</dbReference>
<evidence type="ECO:0000313" key="10">
    <source>
        <dbReference type="EMBL" id="QDE31098.1"/>
    </source>
</evidence>
<dbReference type="InterPro" id="IPR058792">
    <property type="entry name" value="Beta-barrel_RND_2"/>
</dbReference>
<dbReference type="InterPro" id="IPR050465">
    <property type="entry name" value="UPF0194_transport"/>
</dbReference>
<dbReference type="Gene3D" id="1.10.287.470">
    <property type="entry name" value="Helix hairpin bin"/>
    <property type="match status" value="1"/>
</dbReference>
<dbReference type="GO" id="GO:0022857">
    <property type="term" value="F:transmembrane transporter activity"/>
    <property type="evidence" value="ECO:0007669"/>
    <property type="project" value="InterPro"/>
</dbReference>
<evidence type="ECO:0000256" key="3">
    <source>
        <dbReference type="ARBA" id="ARBA00023054"/>
    </source>
</evidence>
<dbReference type="Pfam" id="PF25954">
    <property type="entry name" value="Beta-barrel_RND_2"/>
    <property type="match status" value="1"/>
</dbReference>
<evidence type="ECO:0000259" key="9">
    <source>
        <dbReference type="Pfam" id="PF25954"/>
    </source>
</evidence>
<evidence type="ECO:0000259" key="7">
    <source>
        <dbReference type="Pfam" id="PF25876"/>
    </source>
</evidence>
<keyword evidence="6" id="KW-0812">Transmembrane</keyword>
<dbReference type="RefSeq" id="WP_137220847.1">
    <property type="nucleotide sequence ID" value="NZ_CP041036.1"/>
</dbReference>
<dbReference type="GO" id="GO:0030313">
    <property type="term" value="C:cell envelope"/>
    <property type="evidence" value="ECO:0007669"/>
    <property type="project" value="UniProtKB-SubCell"/>
</dbReference>
<dbReference type="Pfam" id="PF25917">
    <property type="entry name" value="BSH_RND"/>
    <property type="match status" value="1"/>
</dbReference>
<dbReference type="InterPro" id="IPR058625">
    <property type="entry name" value="MdtA-like_BSH"/>
</dbReference>
<feature type="domain" description="Multidrug resistance protein MdtA-like barrel-sandwich hybrid" evidence="8">
    <location>
        <begin position="87"/>
        <end position="241"/>
    </location>
</feature>